<evidence type="ECO:0000313" key="10">
    <source>
        <dbReference type="Proteomes" id="UP000001383"/>
    </source>
</evidence>
<evidence type="ECO:0000256" key="2">
    <source>
        <dbReference type="ARBA" id="ARBA00010992"/>
    </source>
</evidence>
<comment type="similarity">
    <text evidence="2">Belongs to the major facilitator superfamily. Sugar transporter (TC 2.A.1.1) family.</text>
</comment>
<gene>
    <name evidence="9" type="ordered locus">MCCL_0350</name>
</gene>
<dbReference type="SUPFAM" id="SSF103473">
    <property type="entry name" value="MFS general substrate transporter"/>
    <property type="match status" value="1"/>
</dbReference>
<evidence type="ECO:0000313" key="9">
    <source>
        <dbReference type="EMBL" id="BAH17057.1"/>
    </source>
</evidence>
<dbReference type="InterPro" id="IPR036259">
    <property type="entry name" value="MFS_trans_sf"/>
</dbReference>
<dbReference type="Gene3D" id="1.20.1250.20">
    <property type="entry name" value="MFS general substrate transporter like domains"/>
    <property type="match status" value="1"/>
</dbReference>
<keyword evidence="3" id="KW-0813">Transport</keyword>
<feature type="transmembrane region" description="Helical" evidence="7">
    <location>
        <begin position="132"/>
        <end position="151"/>
    </location>
</feature>
<feature type="transmembrane region" description="Helical" evidence="7">
    <location>
        <begin position="67"/>
        <end position="86"/>
    </location>
</feature>
<evidence type="ECO:0000256" key="5">
    <source>
        <dbReference type="ARBA" id="ARBA00022989"/>
    </source>
</evidence>
<dbReference type="PROSITE" id="PS50850">
    <property type="entry name" value="MFS"/>
    <property type="match status" value="1"/>
</dbReference>
<dbReference type="InterPro" id="IPR050820">
    <property type="entry name" value="MFS_Sugar_Transporter"/>
</dbReference>
<feature type="domain" description="Major facilitator superfamily (MFS) profile" evidence="8">
    <location>
        <begin position="1"/>
        <end position="188"/>
    </location>
</feature>
<keyword evidence="4 7" id="KW-0812">Transmembrane</keyword>
<dbReference type="PANTHER" id="PTHR48023">
    <property type="entry name" value="D-XYLOSE-PROTON SYMPORTER-LIKE 2"/>
    <property type="match status" value="1"/>
</dbReference>
<dbReference type="STRING" id="458233.MCCL_0350"/>
<dbReference type="InterPro" id="IPR003663">
    <property type="entry name" value="Sugar/inositol_transpt"/>
</dbReference>
<dbReference type="InterPro" id="IPR020846">
    <property type="entry name" value="MFS_dom"/>
</dbReference>
<dbReference type="GO" id="GO:0005996">
    <property type="term" value="P:monosaccharide metabolic process"/>
    <property type="evidence" value="ECO:0007669"/>
    <property type="project" value="InterPro"/>
</dbReference>
<dbReference type="PANTHER" id="PTHR48023:SF4">
    <property type="entry name" value="D-XYLOSE-PROTON SYMPORTER-LIKE 2"/>
    <property type="match status" value="1"/>
</dbReference>
<name>B9E9Z6_MACCJ</name>
<dbReference type="GO" id="GO:0022857">
    <property type="term" value="F:transmembrane transporter activity"/>
    <property type="evidence" value="ECO:0007669"/>
    <property type="project" value="InterPro"/>
</dbReference>
<dbReference type="InterPro" id="IPR005828">
    <property type="entry name" value="MFS_sugar_transport-like"/>
</dbReference>
<dbReference type="SUPFAM" id="SSF102546">
    <property type="entry name" value="RbsD-like"/>
    <property type="match status" value="1"/>
</dbReference>
<evidence type="ECO:0000256" key="7">
    <source>
        <dbReference type="SAM" id="Phobius"/>
    </source>
</evidence>
<dbReference type="Proteomes" id="UP000001383">
    <property type="component" value="Chromosome"/>
</dbReference>
<evidence type="ECO:0000259" key="8">
    <source>
        <dbReference type="PROSITE" id="PS50850"/>
    </source>
</evidence>
<keyword evidence="6 7" id="KW-0472">Membrane</keyword>
<dbReference type="eggNOG" id="COG1869">
    <property type="taxonomic scope" value="Bacteria"/>
</dbReference>
<evidence type="ECO:0000256" key="6">
    <source>
        <dbReference type="ARBA" id="ARBA00023136"/>
    </source>
</evidence>
<evidence type="ECO:0000256" key="3">
    <source>
        <dbReference type="ARBA" id="ARBA00022448"/>
    </source>
</evidence>
<organism evidence="9 10">
    <name type="scientific">Macrococcus caseolyticus (strain JCSC5402)</name>
    <name type="common">Macrococcoides caseolyticum</name>
    <dbReference type="NCBI Taxonomy" id="458233"/>
    <lineage>
        <taxon>Bacteria</taxon>
        <taxon>Bacillati</taxon>
        <taxon>Bacillota</taxon>
        <taxon>Bacilli</taxon>
        <taxon>Bacillales</taxon>
        <taxon>Staphylococcaceae</taxon>
        <taxon>Macrococcoides</taxon>
    </lineage>
</organism>
<dbReference type="PRINTS" id="PR00171">
    <property type="entry name" value="SUGRTRNSPORT"/>
</dbReference>
<sequence length="208" mass="23105">MYKTGTLNSEISKVLSDLGHTDTIVIGDCGLPVPKGVQKIDLAVRQGLPSFIDIATLFMDRFKRRNVLIVGAIAMGLSFFALAWAFHFEAGKEGFHLWTFIFIATYISSFCATWGPVMWIMIGEVFPLKIRGLAVGIASLVNWVANWTVSVSFPVLEKSLGDIILFSIFGTFCIIAALFVKYFVFETRGYTLEEIEQALVTNNTKSLN</sequence>
<dbReference type="RefSeq" id="WP_012656258.1">
    <property type="nucleotide sequence ID" value="NC_011999.1"/>
</dbReference>
<dbReference type="HOGENOM" id="CLU_1319653_0_0_9"/>
<dbReference type="GO" id="GO:0005886">
    <property type="term" value="C:plasma membrane"/>
    <property type="evidence" value="ECO:0007669"/>
    <property type="project" value="UniProtKB-SubCell"/>
</dbReference>
<dbReference type="GO" id="GO:0048029">
    <property type="term" value="F:monosaccharide binding"/>
    <property type="evidence" value="ECO:0007669"/>
    <property type="project" value="InterPro"/>
</dbReference>
<dbReference type="InterPro" id="IPR023750">
    <property type="entry name" value="RbsD-like_sf"/>
</dbReference>
<dbReference type="KEGG" id="mcl:MCCL_0350"/>
<dbReference type="OrthoDB" id="9805009at2"/>
<dbReference type="GO" id="GO:0062193">
    <property type="term" value="F:D-ribose pyranase activity"/>
    <property type="evidence" value="ECO:0007669"/>
    <property type="project" value="UniProtKB-EC"/>
</dbReference>
<dbReference type="EMBL" id="AP009484">
    <property type="protein sequence ID" value="BAH17057.1"/>
    <property type="molecule type" value="Genomic_DNA"/>
</dbReference>
<feature type="transmembrane region" description="Helical" evidence="7">
    <location>
        <begin position="98"/>
        <end position="120"/>
    </location>
</feature>
<protein>
    <recommendedName>
        <fullName evidence="8">Major facilitator superfamily (MFS) profile domain-containing protein</fullName>
    </recommendedName>
</protein>
<evidence type="ECO:0000256" key="4">
    <source>
        <dbReference type="ARBA" id="ARBA00022692"/>
    </source>
</evidence>
<dbReference type="Pfam" id="PF00083">
    <property type="entry name" value="Sugar_tr"/>
    <property type="match status" value="1"/>
</dbReference>
<feature type="transmembrane region" description="Helical" evidence="7">
    <location>
        <begin position="163"/>
        <end position="184"/>
    </location>
</feature>
<keyword evidence="5 7" id="KW-1133">Transmembrane helix</keyword>
<comment type="subcellular location">
    <subcellularLocation>
        <location evidence="1">Cell membrane</location>
        <topology evidence="1">Multi-pass membrane protein</topology>
    </subcellularLocation>
</comment>
<evidence type="ECO:0000256" key="1">
    <source>
        <dbReference type="ARBA" id="ARBA00004651"/>
    </source>
</evidence>
<proteinExistence type="inferred from homology"/>
<dbReference type="AlphaFoldDB" id="B9E9Z6"/>
<accession>B9E9Z6</accession>
<reference evidence="9 10" key="1">
    <citation type="journal article" date="2009" name="J. Bacteriol.">
        <title>Complete genome sequence of Macrococcus caseolyticus strain JCSCS5402, reflecting the ancestral genome of the human-pathogenic staphylococci.</title>
        <authorList>
            <person name="Baba T."/>
            <person name="Kuwahara-Arai K."/>
            <person name="Uchiyama I."/>
            <person name="Takeuchi F."/>
            <person name="Ito T."/>
            <person name="Hiramatsu K."/>
        </authorList>
    </citation>
    <scope>NUCLEOTIDE SEQUENCE [LARGE SCALE GENOMIC DNA]</scope>
    <source>
        <strain evidence="9 10">JCSC5402</strain>
    </source>
</reference>